<protein>
    <submittedName>
        <fullName evidence="1">Uncharacterized protein</fullName>
    </submittedName>
</protein>
<dbReference type="Proteomes" id="UP000255421">
    <property type="component" value="Unassembled WGS sequence"/>
</dbReference>
<name>A0A370IJ28_9EURY</name>
<evidence type="ECO:0000313" key="2">
    <source>
        <dbReference type="Proteomes" id="UP000255421"/>
    </source>
</evidence>
<accession>A0A370IJ28</accession>
<proteinExistence type="predicted"/>
<evidence type="ECO:0000313" key="1">
    <source>
        <dbReference type="EMBL" id="RDI70689.1"/>
    </source>
</evidence>
<keyword evidence="2" id="KW-1185">Reference proteome</keyword>
<organism evidence="1 2">
    <name type="scientific">Halopelagius longus</name>
    <dbReference type="NCBI Taxonomy" id="1236180"/>
    <lineage>
        <taxon>Archaea</taxon>
        <taxon>Methanobacteriati</taxon>
        <taxon>Methanobacteriota</taxon>
        <taxon>Stenosarchaea group</taxon>
        <taxon>Halobacteria</taxon>
        <taxon>Halobacteriales</taxon>
        <taxon>Haloferacaceae</taxon>
    </lineage>
</organism>
<gene>
    <name evidence="1" type="ORF">DWB78_02520</name>
</gene>
<comment type="caution">
    <text evidence="1">The sequence shown here is derived from an EMBL/GenBank/DDBJ whole genome shotgun (WGS) entry which is preliminary data.</text>
</comment>
<dbReference type="AlphaFoldDB" id="A0A370IJ28"/>
<reference evidence="1 2" key="1">
    <citation type="submission" date="2018-07" db="EMBL/GenBank/DDBJ databases">
        <title>Genome sequence of extremly halophilic archaeon Halopelagius longus strain BC12-B1.</title>
        <authorList>
            <person name="Zhang X."/>
        </authorList>
    </citation>
    <scope>NUCLEOTIDE SEQUENCE [LARGE SCALE GENOMIC DNA]</scope>
    <source>
        <strain evidence="1 2">BC12-B1</strain>
    </source>
</reference>
<sequence>MVVAQLPSENAFLAQVHTELPTVESSKEKRARTRRCSPVVVPEGKRGQVSNSVANAPSLTFAAFSIGVRFSMSERRTDSKLDSTPFLLLALTVIL</sequence>
<dbReference type="EMBL" id="QQST01000001">
    <property type="protein sequence ID" value="RDI70689.1"/>
    <property type="molecule type" value="Genomic_DNA"/>
</dbReference>